<feature type="region of interest" description="Disordered" evidence="1">
    <location>
        <begin position="604"/>
        <end position="672"/>
    </location>
</feature>
<protein>
    <recommendedName>
        <fullName evidence="4">Transposase, Ptta/En/Spm, plant</fullName>
    </recommendedName>
</protein>
<evidence type="ECO:0000313" key="3">
    <source>
        <dbReference type="Proteomes" id="UP001234989"/>
    </source>
</evidence>
<keyword evidence="3" id="KW-1185">Reference proteome</keyword>
<proteinExistence type="predicted"/>
<dbReference type="PANTHER" id="PTHR10775">
    <property type="entry name" value="OS08G0208400 PROTEIN"/>
    <property type="match status" value="1"/>
</dbReference>
<feature type="compositionally biased region" description="Basic and acidic residues" evidence="1">
    <location>
        <begin position="624"/>
        <end position="638"/>
    </location>
</feature>
<dbReference type="PANTHER" id="PTHR10775:SF193">
    <property type="entry name" value="DUF4216 DOMAIN-CONTAINING PROTEIN"/>
    <property type="match status" value="1"/>
</dbReference>
<dbReference type="InterPro" id="IPR004242">
    <property type="entry name" value="Transposase_21"/>
</dbReference>
<evidence type="ECO:0008006" key="4">
    <source>
        <dbReference type="Google" id="ProtNLM"/>
    </source>
</evidence>
<feature type="compositionally biased region" description="Low complexity" evidence="1">
    <location>
        <begin position="341"/>
        <end position="365"/>
    </location>
</feature>
<feature type="compositionally biased region" description="Acidic residues" evidence="1">
    <location>
        <begin position="661"/>
        <end position="672"/>
    </location>
</feature>
<sequence length="672" mass="76193">MDNYYVWTVHGENDANVASVDFQNAFDGVENPVENNNVENSRFNEMLRDAFGMFPWVQSEPNDEAKRFYGELTEASRPLYEGSMHSKLFVAVRLLSIKSDYSISQAGMDSIIRLMNELNPSKIDLPKDFYTTKKMGSKLGLSSERIDCCEKACMLFYKDDAALENSKFCNHARYKEVTNVKRKKVLVKSMHYLPIITRLKRLYASMSSAPHMRWHYEHKRPPGVLCHPSNGEAWKHFDRVFPDFASEPRNIRFSDWFKEHAHNPVNVVDFVNVQFLRDISWGPDHRVRIMSKYFINGYKFHTKEWSKGKKTNNSGVWVKGEGDIDYYGVLQEIIELDKKGSSSSLLPSSTQAVSPASSTPSISRSNIGGPVPASPYVISSSTTTPACAKTQYAGDIREYDAFHRLIITPDEDGFAPSYLGSRMVAESITPFFDDAWGRWKESPYNIKEQIWNQFKLENNEKPSCLRADIWVNFLEKWNTPEFKGKCERGKAARASVKGGTLHTGGSMSYTAHKQKMTKLKGAKVSNSKVFEETHKKRNKDGTRGEWIEPRAEETFVGFQRGLDEWRQAHPTSDADSTSSSDITSIWTNVAGGVKKGRVYGLGAQPSSFHPSSLLSGASTSQSSKEMEAMRRQISELTERLQSSESNFAKVQKFMEKHMAESDESEGTDSDEE</sequence>
<feature type="compositionally biased region" description="Polar residues" evidence="1">
    <location>
        <begin position="639"/>
        <end position="648"/>
    </location>
</feature>
<dbReference type="EMBL" id="CP133612">
    <property type="protein sequence ID" value="WMV09872.1"/>
    <property type="molecule type" value="Genomic_DNA"/>
</dbReference>
<organism evidence="2 3">
    <name type="scientific">Solanum verrucosum</name>
    <dbReference type="NCBI Taxonomy" id="315347"/>
    <lineage>
        <taxon>Eukaryota</taxon>
        <taxon>Viridiplantae</taxon>
        <taxon>Streptophyta</taxon>
        <taxon>Embryophyta</taxon>
        <taxon>Tracheophyta</taxon>
        <taxon>Spermatophyta</taxon>
        <taxon>Magnoliopsida</taxon>
        <taxon>eudicotyledons</taxon>
        <taxon>Gunneridae</taxon>
        <taxon>Pentapetalae</taxon>
        <taxon>asterids</taxon>
        <taxon>lamiids</taxon>
        <taxon>Solanales</taxon>
        <taxon>Solanaceae</taxon>
        <taxon>Solanoideae</taxon>
        <taxon>Solaneae</taxon>
        <taxon>Solanum</taxon>
    </lineage>
</organism>
<name>A0AAF0PSI1_SOLVR</name>
<dbReference type="Pfam" id="PF03004">
    <property type="entry name" value="Transposase_24"/>
    <property type="match status" value="1"/>
</dbReference>
<accession>A0AAF0PSI1</accession>
<reference evidence="2" key="1">
    <citation type="submission" date="2023-08" db="EMBL/GenBank/DDBJ databases">
        <title>A de novo genome assembly of Solanum verrucosum Schlechtendal, a Mexican diploid species geographically isolated from the other diploid A-genome species in potato relatives.</title>
        <authorList>
            <person name="Hosaka K."/>
        </authorList>
    </citation>
    <scope>NUCLEOTIDE SEQUENCE</scope>
    <source>
        <tissue evidence="2">Young leaves</tissue>
    </source>
</reference>
<dbReference type="Proteomes" id="UP001234989">
    <property type="component" value="Chromosome 1"/>
</dbReference>
<dbReference type="InterPro" id="IPR004252">
    <property type="entry name" value="Probable_transposase_24"/>
</dbReference>
<feature type="region of interest" description="Disordered" evidence="1">
    <location>
        <begin position="341"/>
        <end position="368"/>
    </location>
</feature>
<evidence type="ECO:0000313" key="2">
    <source>
        <dbReference type="EMBL" id="WMV09872.1"/>
    </source>
</evidence>
<dbReference type="AlphaFoldDB" id="A0AAF0PSI1"/>
<evidence type="ECO:0000256" key="1">
    <source>
        <dbReference type="SAM" id="MobiDB-lite"/>
    </source>
</evidence>
<gene>
    <name evidence="2" type="ORF">MTR67_003257</name>
</gene>
<dbReference type="Pfam" id="PF02992">
    <property type="entry name" value="Transposase_21"/>
    <property type="match status" value="1"/>
</dbReference>
<feature type="compositionally biased region" description="Low complexity" evidence="1">
    <location>
        <begin position="611"/>
        <end position="623"/>
    </location>
</feature>